<protein>
    <recommendedName>
        <fullName evidence="1">HD domain-containing protein</fullName>
    </recommendedName>
</protein>
<feature type="domain" description="HD" evidence="1">
    <location>
        <begin position="21"/>
        <end position="89"/>
    </location>
</feature>
<gene>
    <name evidence="2" type="ORF">AUJ73_03625</name>
</gene>
<name>A0A1J4TST0_9BACT</name>
<dbReference type="InterPro" id="IPR006675">
    <property type="entry name" value="HDIG_dom"/>
</dbReference>
<dbReference type="Gene3D" id="1.10.3210.10">
    <property type="entry name" value="Hypothetical protein af1432"/>
    <property type="match status" value="1"/>
</dbReference>
<dbReference type="PANTHER" id="PTHR38659:SF1">
    <property type="entry name" value="METAL DEPENDENT PHOSPHOHYDROLASE"/>
    <property type="match status" value="1"/>
</dbReference>
<organism evidence="2 3">
    <name type="scientific">Candidatus Gottesmanbacteria bacterium CG1_02_37_22</name>
    <dbReference type="NCBI Taxonomy" id="1805209"/>
    <lineage>
        <taxon>Bacteria</taxon>
        <taxon>Candidatus Gottesmaniibacteriota</taxon>
    </lineage>
</organism>
<evidence type="ECO:0000259" key="1">
    <source>
        <dbReference type="Pfam" id="PF01966"/>
    </source>
</evidence>
<reference evidence="2 3" key="1">
    <citation type="journal article" date="2016" name="Environ. Microbiol.">
        <title>Genomic resolution of a cold subsurface aquifer community provides metabolic insights for novel microbes adapted to high CO concentrations.</title>
        <authorList>
            <person name="Probst A.J."/>
            <person name="Castelle C.J."/>
            <person name="Singh A."/>
            <person name="Brown C.T."/>
            <person name="Anantharaman K."/>
            <person name="Sharon I."/>
            <person name="Hug L.A."/>
            <person name="Burstein D."/>
            <person name="Emerson J.B."/>
            <person name="Thomas B.C."/>
            <person name="Banfield J.F."/>
        </authorList>
    </citation>
    <scope>NUCLEOTIDE SEQUENCE [LARGE SCALE GENOMIC DNA]</scope>
    <source>
        <strain evidence="2">CG1_02_37_22</strain>
    </source>
</reference>
<dbReference type="STRING" id="1805209.AUJ73_03625"/>
<proteinExistence type="predicted"/>
<evidence type="ECO:0000313" key="2">
    <source>
        <dbReference type="EMBL" id="OIO13526.1"/>
    </source>
</evidence>
<dbReference type="SUPFAM" id="SSF109604">
    <property type="entry name" value="HD-domain/PDEase-like"/>
    <property type="match status" value="1"/>
</dbReference>
<evidence type="ECO:0000313" key="3">
    <source>
        <dbReference type="Proteomes" id="UP000183120"/>
    </source>
</evidence>
<dbReference type="Proteomes" id="UP000183120">
    <property type="component" value="Unassembled WGS sequence"/>
</dbReference>
<accession>A0A1J4TST0</accession>
<dbReference type="Pfam" id="PF01966">
    <property type="entry name" value="HD"/>
    <property type="match status" value="1"/>
</dbReference>
<sequence length="187" mass="21331">MTREEALEMLHSHMQNTNLRRHCYAVEAVMRVLAKHFGEDEESWRIAGLLHDADYELTKSDTTKHVVTVVAWLRETNVKEEIIQAIYAHGWKFVDGCPEPQNKMEWSLYCCDELTGLLVAVALVRPDRKLSSVNLKSVMKKWGNKAFAAGANREQITLCEEKLGIKLEDFIEISLKAMQSIAQDLGL</sequence>
<dbReference type="PANTHER" id="PTHR38659">
    <property type="entry name" value="METAL-DEPENDENT PHOSPHOHYDROLASE"/>
    <property type="match status" value="1"/>
</dbReference>
<dbReference type="InterPro" id="IPR006674">
    <property type="entry name" value="HD_domain"/>
</dbReference>
<dbReference type="EMBL" id="MNUY01000056">
    <property type="protein sequence ID" value="OIO13526.1"/>
    <property type="molecule type" value="Genomic_DNA"/>
</dbReference>
<comment type="caution">
    <text evidence="2">The sequence shown here is derived from an EMBL/GenBank/DDBJ whole genome shotgun (WGS) entry which is preliminary data.</text>
</comment>
<dbReference type="AlphaFoldDB" id="A0A1J4TST0"/>
<dbReference type="NCBIfam" id="TIGR00277">
    <property type="entry name" value="HDIG"/>
    <property type="match status" value="1"/>
</dbReference>